<accession>A0ABS6E838</accession>
<comment type="PTM">
    <text evidence="1">Under oxidizing conditions two disulfide bonds are formed involving the reactive cysteines. Under reducing conditions zinc is bound to the reactive cysteines and the protein is inactive.</text>
</comment>
<gene>
    <name evidence="1 2" type="primary">hslO</name>
    <name evidence="2" type="ORF">KQI42_13655</name>
</gene>
<reference evidence="2 3" key="1">
    <citation type="submission" date="2021-06" db="EMBL/GenBank/DDBJ databases">
        <authorList>
            <person name="Sun Q."/>
            <person name="Li D."/>
        </authorList>
    </citation>
    <scope>NUCLEOTIDE SEQUENCE [LARGE SCALE GENOMIC DNA]</scope>
    <source>
        <strain evidence="2 3">MSJ-40</strain>
    </source>
</reference>
<name>A0ABS6E838_9FIRM</name>
<keyword evidence="1" id="KW-1015">Disulfide bond</keyword>
<comment type="subcellular location">
    <subcellularLocation>
        <location evidence="1">Cytoplasm</location>
    </subcellularLocation>
</comment>
<evidence type="ECO:0000256" key="1">
    <source>
        <dbReference type="HAMAP-Rule" id="MF_00117"/>
    </source>
</evidence>
<dbReference type="Pfam" id="PF01430">
    <property type="entry name" value="HSP33"/>
    <property type="match status" value="1"/>
</dbReference>
<dbReference type="NCBIfam" id="NF001033">
    <property type="entry name" value="PRK00114.1"/>
    <property type="match status" value="1"/>
</dbReference>
<comment type="function">
    <text evidence="1">Redox regulated molecular chaperone. Protects both thermally unfolding and oxidatively damaged proteins from irreversible aggregation. Plays an important role in the bacterial defense system toward oxidative stress.</text>
</comment>
<evidence type="ECO:0000313" key="3">
    <source>
        <dbReference type="Proteomes" id="UP000749471"/>
    </source>
</evidence>
<dbReference type="EMBL" id="JAHLPM010000011">
    <property type="protein sequence ID" value="MBU5439068.1"/>
    <property type="molecule type" value="Genomic_DNA"/>
</dbReference>
<keyword evidence="1" id="KW-0676">Redox-active center</keyword>
<keyword evidence="1" id="KW-0862">Zinc</keyword>
<dbReference type="CDD" id="cd00498">
    <property type="entry name" value="Hsp33"/>
    <property type="match status" value="1"/>
</dbReference>
<comment type="similarity">
    <text evidence="1">Belongs to the HSP33 family.</text>
</comment>
<comment type="caution">
    <text evidence="2">The sequence shown here is derived from an EMBL/GenBank/DDBJ whole genome shotgun (WGS) entry which is preliminary data.</text>
</comment>
<dbReference type="PANTHER" id="PTHR30111">
    <property type="entry name" value="33 KDA CHAPERONIN"/>
    <property type="match status" value="1"/>
</dbReference>
<evidence type="ECO:0000313" key="2">
    <source>
        <dbReference type="EMBL" id="MBU5439068.1"/>
    </source>
</evidence>
<dbReference type="PIRSF" id="PIRSF005261">
    <property type="entry name" value="Heat_shock_Hsp33"/>
    <property type="match status" value="1"/>
</dbReference>
<dbReference type="Proteomes" id="UP000749471">
    <property type="component" value="Unassembled WGS sequence"/>
</dbReference>
<feature type="disulfide bond" description="Redox-active" evidence="1">
    <location>
        <begin position="238"/>
        <end position="240"/>
    </location>
</feature>
<protein>
    <recommendedName>
        <fullName evidence="1">33 kDa chaperonin</fullName>
    </recommendedName>
    <alternativeName>
        <fullName evidence="1">Heat shock protein 33 homolog</fullName>
        <shortName evidence="1">HSP33</shortName>
    </alternativeName>
</protein>
<dbReference type="InterPro" id="IPR000397">
    <property type="entry name" value="Heat_shock_Hsp33"/>
</dbReference>
<feature type="disulfide bond" description="Redox-active" evidence="1">
    <location>
        <begin position="271"/>
        <end position="274"/>
    </location>
</feature>
<proteinExistence type="inferred from homology"/>
<dbReference type="HAMAP" id="MF_00117">
    <property type="entry name" value="HslO"/>
    <property type="match status" value="1"/>
</dbReference>
<sequence>MEDYIIRGIDEKGTIRIFIASTTNLVEEARKIHNTSPTATAALGRSLTAAAMMGAMMKNDKDILTFKISGDGALGNIVIVANNKGGVKGYVDHPYADVPSREDGKLDVGTLVGRNGTITSIMDLGLKEPYVGQARLVSGEIAEDLAHLYSLSEQQPSAVSLGVLVDRDISVRAAGGYIIQLLPGVSDDDITKIETTLSKVMPISTLIDKGLAPEDIMEELLGQFNMEVLDKISVKYNCDCSREKIEGVIISLGKKEIEDIIEEDGKAEVVCHFCNKKYQFSKENLKSLINS</sequence>
<keyword evidence="1" id="KW-0963">Cytoplasm</keyword>
<organism evidence="2 3">
    <name type="scientific">Tissierella simiarum</name>
    <dbReference type="NCBI Taxonomy" id="2841534"/>
    <lineage>
        <taxon>Bacteria</taxon>
        <taxon>Bacillati</taxon>
        <taxon>Bacillota</taxon>
        <taxon>Tissierellia</taxon>
        <taxon>Tissierellales</taxon>
        <taxon>Tissierellaceae</taxon>
        <taxon>Tissierella</taxon>
    </lineage>
</organism>
<dbReference type="PANTHER" id="PTHR30111:SF1">
    <property type="entry name" value="33 KDA CHAPERONIN"/>
    <property type="match status" value="1"/>
</dbReference>
<keyword evidence="3" id="KW-1185">Reference proteome</keyword>
<dbReference type="RefSeq" id="WP_216520720.1">
    <property type="nucleotide sequence ID" value="NZ_JAHLPM010000011.1"/>
</dbReference>
<keyword evidence="1" id="KW-0143">Chaperone</keyword>